<feature type="transmembrane region" description="Helical" evidence="7">
    <location>
        <begin position="199"/>
        <end position="222"/>
    </location>
</feature>
<evidence type="ECO:0000256" key="5">
    <source>
        <dbReference type="ARBA" id="ARBA00023242"/>
    </source>
</evidence>
<sequence length="321" mass="35686">MSSTRKNGSVVDSENPLVSIGKGIHILKPADTTKRDIPEESQPNVILIFGWMMARLPHILKYVKTYNEIYPAATIVVIQSDSRAFWQSKNTRKANLAPAVEALEALGCLPPPARKTIANGSSIEPLYVKPAPRILVHAFSNGGCFELTTLSNILAERYPQSSYPTTNLPPTALVLDSCPGNGGLAESKLAFTEAIRNPIIAWLFRVMLTITHYTYLIFNYFFKTKHIFIVMQGVLNRPTLLPWLSKATPRLYVYSKGDRMIPHTEVEAHATRAREAGFETRMELFESSSHVAHARTDPTRYWGAVKALWATALAESRSGSS</sequence>
<evidence type="ECO:0000256" key="6">
    <source>
        <dbReference type="ARBA" id="ARBA00034303"/>
    </source>
</evidence>
<dbReference type="InterPro" id="IPR008547">
    <property type="entry name" value="DUF829_TMEM53"/>
</dbReference>
<dbReference type="AlphaFoldDB" id="A0A5C3KQU3"/>
<dbReference type="OrthoDB" id="77878at2759"/>
<protein>
    <recommendedName>
        <fullName evidence="10">DUF829-domain-containing protein</fullName>
    </recommendedName>
</protein>
<dbReference type="SUPFAM" id="SSF53474">
    <property type="entry name" value="alpha/beta-Hydrolases"/>
    <property type="match status" value="1"/>
</dbReference>
<dbReference type="InterPro" id="IPR029058">
    <property type="entry name" value="AB_hydrolase_fold"/>
</dbReference>
<evidence type="ECO:0000313" key="9">
    <source>
        <dbReference type="Proteomes" id="UP000307440"/>
    </source>
</evidence>
<keyword evidence="3 7" id="KW-1133">Transmembrane helix</keyword>
<keyword evidence="2 7" id="KW-0812">Transmembrane</keyword>
<name>A0A5C3KQU3_COPMA</name>
<dbReference type="PANTHER" id="PTHR12265:SF30">
    <property type="entry name" value="TRANSMEMBRANE PROTEIN 53"/>
    <property type="match status" value="1"/>
</dbReference>
<comment type="similarity">
    <text evidence="1">Belongs to the TMEM53 family.</text>
</comment>
<evidence type="ECO:0000256" key="2">
    <source>
        <dbReference type="ARBA" id="ARBA00022692"/>
    </source>
</evidence>
<evidence type="ECO:0008006" key="10">
    <source>
        <dbReference type="Google" id="ProtNLM"/>
    </source>
</evidence>
<evidence type="ECO:0000256" key="4">
    <source>
        <dbReference type="ARBA" id="ARBA00023136"/>
    </source>
</evidence>
<keyword evidence="5" id="KW-0539">Nucleus</keyword>
<dbReference type="PANTHER" id="PTHR12265">
    <property type="entry name" value="TRANSMEMBRANE PROTEIN 53"/>
    <property type="match status" value="1"/>
</dbReference>
<dbReference type="Pfam" id="PF05705">
    <property type="entry name" value="DUF829"/>
    <property type="match status" value="1"/>
</dbReference>
<evidence type="ECO:0000313" key="8">
    <source>
        <dbReference type="EMBL" id="TFK22764.1"/>
    </source>
</evidence>
<dbReference type="GO" id="GO:0005640">
    <property type="term" value="C:nuclear outer membrane"/>
    <property type="evidence" value="ECO:0007669"/>
    <property type="project" value="UniProtKB-SubCell"/>
</dbReference>
<organism evidence="8 9">
    <name type="scientific">Coprinopsis marcescibilis</name>
    <name type="common">Agaric fungus</name>
    <name type="synonym">Psathyrella marcescibilis</name>
    <dbReference type="NCBI Taxonomy" id="230819"/>
    <lineage>
        <taxon>Eukaryota</taxon>
        <taxon>Fungi</taxon>
        <taxon>Dikarya</taxon>
        <taxon>Basidiomycota</taxon>
        <taxon>Agaricomycotina</taxon>
        <taxon>Agaricomycetes</taxon>
        <taxon>Agaricomycetidae</taxon>
        <taxon>Agaricales</taxon>
        <taxon>Agaricineae</taxon>
        <taxon>Psathyrellaceae</taxon>
        <taxon>Coprinopsis</taxon>
    </lineage>
</organism>
<dbReference type="Proteomes" id="UP000307440">
    <property type="component" value="Unassembled WGS sequence"/>
</dbReference>
<keyword evidence="9" id="KW-1185">Reference proteome</keyword>
<keyword evidence="4 7" id="KW-0472">Membrane</keyword>
<evidence type="ECO:0000256" key="1">
    <source>
        <dbReference type="ARBA" id="ARBA00007387"/>
    </source>
</evidence>
<comment type="subcellular location">
    <subcellularLocation>
        <location evidence="6">Nucleus outer membrane</location>
        <topology evidence="6">Single-pass membrane protein</topology>
    </subcellularLocation>
</comment>
<reference evidence="8 9" key="1">
    <citation type="journal article" date="2019" name="Nat. Ecol. Evol.">
        <title>Megaphylogeny resolves global patterns of mushroom evolution.</title>
        <authorList>
            <person name="Varga T."/>
            <person name="Krizsan K."/>
            <person name="Foldi C."/>
            <person name="Dima B."/>
            <person name="Sanchez-Garcia M."/>
            <person name="Sanchez-Ramirez S."/>
            <person name="Szollosi G.J."/>
            <person name="Szarkandi J.G."/>
            <person name="Papp V."/>
            <person name="Albert L."/>
            <person name="Andreopoulos W."/>
            <person name="Angelini C."/>
            <person name="Antonin V."/>
            <person name="Barry K.W."/>
            <person name="Bougher N.L."/>
            <person name="Buchanan P."/>
            <person name="Buyck B."/>
            <person name="Bense V."/>
            <person name="Catcheside P."/>
            <person name="Chovatia M."/>
            <person name="Cooper J."/>
            <person name="Damon W."/>
            <person name="Desjardin D."/>
            <person name="Finy P."/>
            <person name="Geml J."/>
            <person name="Haridas S."/>
            <person name="Hughes K."/>
            <person name="Justo A."/>
            <person name="Karasinski D."/>
            <person name="Kautmanova I."/>
            <person name="Kiss B."/>
            <person name="Kocsube S."/>
            <person name="Kotiranta H."/>
            <person name="LaButti K.M."/>
            <person name="Lechner B.E."/>
            <person name="Liimatainen K."/>
            <person name="Lipzen A."/>
            <person name="Lukacs Z."/>
            <person name="Mihaltcheva S."/>
            <person name="Morgado L.N."/>
            <person name="Niskanen T."/>
            <person name="Noordeloos M.E."/>
            <person name="Ohm R.A."/>
            <person name="Ortiz-Santana B."/>
            <person name="Ovrebo C."/>
            <person name="Racz N."/>
            <person name="Riley R."/>
            <person name="Savchenko A."/>
            <person name="Shiryaev A."/>
            <person name="Soop K."/>
            <person name="Spirin V."/>
            <person name="Szebenyi C."/>
            <person name="Tomsovsky M."/>
            <person name="Tulloss R.E."/>
            <person name="Uehling J."/>
            <person name="Grigoriev I.V."/>
            <person name="Vagvolgyi C."/>
            <person name="Papp T."/>
            <person name="Martin F.M."/>
            <person name="Miettinen O."/>
            <person name="Hibbett D.S."/>
            <person name="Nagy L.G."/>
        </authorList>
    </citation>
    <scope>NUCLEOTIDE SEQUENCE [LARGE SCALE GENOMIC DNA]</scope>
    <source>
        <strain evidence="8 9">CBS 121175</strain>
    </source>
</reference>
<gene>
    <name evidence="8" type="ORF">FA15DRAFT_671200</name>
</gene>
<evidence type="ECO:0000256" key="7">
    <source>
        <dbReference type="SAM" id="Phobius"/>
    </source>
</evidence>
<dbReference type="EMBL" id="ML210233">
    <property type="protein sequence ID" value="TFK22764.1"/>
    <property type="molecule type" value="Genomic_DNA"/>
</dbReference>
<evidence type="ECO:0000256" key="3">
    <source>
        <dbReference type="ARBA" id="ARBA00022989"/>
    </source>
</evidence>
<proteinExistence type="inferred from homology"/>
<accession>A0A5C3KQU3</accession>